<dbReference type="CDD" id="cd09925">
    <property type="entry name" value="SH2_SHC"/>
    <property type="match status" value="1"/>
</dbReference>
<evidence type="ECO:0000256" key="1">
    <source>
        <dbReference type="ARBA" id="ARBA00022999"/>
    </source>
</evidence>
<feature type="domain" description="SH2" evidence="5">
    <location>
        <begin position="371"/>
        <end position="462"/>
    </location>
</feature>
<dbReference type="InterPro" id="IPR000980">
    <property type="entry name" value="SH2"/>
</dbReference>
<dbReference type="InterPro" id="IPR006020">
    <property type="entry name" value="PTB/PI_dom"/>
</dbReference>
<dbReference type="KEGG" id="csol:105368992"/>
<dbReference type="SUPFAM" id="SSF50729">
    <property type="entry name" value="PH domain-like"/>
    <property type="match status" value="1"/>
</dbReference>
<dbReference type="CTD" id="44052"/>
<dbReference type="FunFam" id="3.30.505.10:FF:000005">
    <property type="entry name" value="SHC-transforming protein 1 isoform 3"/>
    <property type="match status" value="1"/>
</dbReference>
<feature type="domain" description="PID" evidence="4">
    <location>
        <begin position="52"/>
        <end position="211"/>
    </location>
</feature>
<dbReference type="SMART" id="SM00462">
    <property type="entry name" value="PTB"/>
    <property type="match status" value="1"/>
</dbReference>
<dbReference type="PANTHER" id="PTHR10337">
    <property type="entry name" value="SHC TRANSFORMING PROTEIN"/>
    <property type="match status" value="1"/>
</dbReference>
<dbReference type="GeneID" id="105368992"/>
<dbReference type="InterPro" id="IPR006019">
    <property type="entry name" value="PID_Shc-like"/>
</dbReference>
<evidence type="ECO:0000259" key="5">
    <source>
        <dbReference type="PROSITE" id="PS50001"/>
    </source>
</evidence>
<dbReference type="PRINTS" id="PR00629">
    <property type="entry name" value="SHCPIDOMAIN"/>
</dbReference>
<dbReference type="AlphaFoldDB" id="A0AAJ7E3I9"/>
<keyword evidence="1 2" id="KW-0727">SH2 domain</keyword>
<evidence type="ECO:0000313" key="7">
    <source>
        <dbReference type="RefSeq" id="XP_011506513.1"/>
    </source>
</evidence>
<gene>
    <name evidence="7" type="primary">LOC105368992</name>
</gene>
<dbReference type="FunFam" id="2.30.29.30:FF:000377">
    <property type="entry name" value="Shc transforming protein"/>
    <property type="match status" value="1"/>
</dbReference>
<dbReference type="Gene3D" id="2.30.29.30">
    <property type="entry name" value="Pleckstrin-homology domain (PH domain)/Phosphotyrosine-binding domain (PTB)"/>
    <property type="match status" value="1"/>
</dbReference>
<dbReference type="InterPro" id="IPR035676">
    <property type="entry name" value="SHC_SH2"/>
</dbReference>
<sequence length="468" mass="51597">MLLRNFMQTEKLIFHNLHSCNEQITMANGGGSFISKPARGWLHPDHLVSKEGITYAVRYIGCLEVYTSMKSLDFETRSCVAKECINRVCEAAGLKSADKKRRVDRKVLRAIADKPCMDHAGSNINLTISSCSLALTVLETGQVIAKHEMPRISFASGGDTEILDFVAYVAKNVQDWRACYVLECGGGLAQDVISTIGQAFELRFKEFLTKPSSLHPTLNGLREADRDYYNDLPGKMPPDIGPPPVPPLPVCSTTLPNLKHHHSNSSSSGITTSAIQSTPLPDPVPKSAKQAQQWPETGNLIDLSSDGSIASSANSEHNYVNDTVIAANRDNRREPAAFFDAFDMQPFSTAISEMNKLSPQTQKQQLKQEVWYHGSVSRSEAESMLTRDGDFLVRESQGSPGQYVLTGMNNGIPKHLLLIDPEGIVRTKDRVFDSVSHLVNHHCDNTLPIISADSALVLRHPVPRRTSY</sequence>
<keyword evidence="6" id="KW-1185">Reference proteome</keyword>
<feature type="region of interest" description="Disordered" evidence="3">
    <location>
        <begin position="259"/>
        <end position="288"/>
    </location>
</feature>
<dbReference type="InterPro" id="IPR051235">
    <property type="entry name" value="CEP152/SHC-Transforming"/>
</dbReference>
<evidence type="ECO:0000256" key="2">
    <source>
        <dbReference type="PROSITE-ProRule" id="PRU00191"/>
    </source>
</evidence>
<dbReference type="InterPro" id="IPR011993">
    <property type="entry name" value="PH-like_dom_sf"/>
</dbReference>
<dbReference type="GO" id="GO:0035556">
    <property type="term" value="P:intracellular signal transduction"/>
    <property type="evidence" value="ECO:0007669"/>
    <property type="project" value="InterPro"/>
</dbReference>
<dbReference type="PANTHER" id="PTHR10337:SF11">
    <property type="entry name" value="DSHC PROTEIN"/>
    <property type="match status" value="1"/>
</dbReference>
<dbReference type="GO" id="GO:0030971">
    <property type="term" value="F:receptor tyrosine kinase binding"/>
    <property type="evidence" value="ECO:0007669"/>
    <property type="project" value="TreeGrafter"/>
</dbReference>
<organism evidence="6 7">
    <name type="scientific">Ceratosolen solmsi marchali</name>
    <dbReference type="NCBI Taxonomy" id="326594"/>
    <lineage>
        <taxon>Eukaryota</taxon>
        <taxon>Metazoa</taxon>
        <taxon>Ecdysozoa</taxon>
        <taxon>Arthropoda</taxon>
        <taxon>Hexapoda</taxon>
        <taxon>Insecta</taxon>
        <taxon>Pterygota</taxon>
        <taxon>Neoptera</taxon>
        <taxon>Endopterygota</taxon>
        <taxon>Hymenoptera</taxon>
        <taxon>Apocrita</taxon>
        <taxon>Proctotrupomorpha</taxon>
        <taxon>Chalcidoidea</taxon>
        <taxon>Agaonidae</taxon>
        <taxon>Agaoninae</taxon>
        <taxon>Ceratosolen</taxon>
    </lineage>
</organism>
<dbReference type="InterPro" id="IPR036860">
    <property type="entry name" value="SH2_dom_sf"/>
</dbReference>
<dbReference type="Pfam" id="PF00640">
    <property type="entry name" value="PID"/>
    <property type="match status" value="1"/>
</dbReference>
<dbReference type="PRINTS" id="PR00401">
    <property type="entry name" value="SH2DOMAIN"/>
</dbReference>
<dbReference type="PROSITE" id="PS01179">
    <property type="entry name" value="PID"/>
    <property type="match status" value="1"/>
</dbReference>
<dbReference type="Gene3D" id="3.30.505.10">
    <property type="entry name" value="SH2 domain"/>
    <property type="match status" value="1"/>
</dbReference>
<dbReference type="Pfam" id="PF00017">
    <property type="entry name" value="SH2"/>
    <property type="match status" value="1"/>
</dbReference>
<dbReference type="SMART" id="SM00252">
    <property type="entry name" value="SH2"/>
    <property type="match status" value="1"/>
</dbReference>
<evidence type="ECO:0000259" key="4">
    <source>
        <dbReference type="PROSITE" id="PS01179"/>
    </source>
</evidence>
<protein>
    <submittedName>
        <fullName evidence="7">SHC-transforming protein 1</fullName>
    </submittedName>
</protein>
<accession>A0AAJ7E3I9</accession>
<dbReference type="SUPFAM" id="SSF55550">
    <property type="entry name" value="SH2 domain"/>
    <property type="match status" value="1"/>
</dbReference>
<dbReference type="GO" id="GO:0007169">
    <property type="term" value="P:cell surface receptor protein tyrosine kinase signaling pathway"/>
    <property type="evidence" value="ECO:0007669"/>
    <property type="project" value="TreeGrafter"/>
</dbReference>
<dbReference type="Proteomes" id="UP000695007">
    <property type="component" value="Unplaced"/>
</dbReference>
<dbReference type="RefSeq" id="XP_011506513.1">
    <property type="nucleotide sequence ID" value="XM_011508211.1"/>
</dbReference>
<feature type="compositionally biased region" description="Polar residues" evidence="3">
    <location>
        <begin position="269"/>
        <end position="279"/>
    </location>
</feature>
<evidence type="ECO:0000256" key="3">
    <source>
        <dbReference type="SAM" id="MobiDB-lite"/>
    </source>
</evidence>
<reference evidence="7" key="1">
    <citation type="submission" date="2025-08" db="UniProtKB">
        <authorList>
            <consortium name="RefSeq"/>
        </authorList>
    </citation>
    <scope>IDENTIFICATION</scope>
</reference>
<proteinExistence type="predicted"/>
<dbReference type="GO" id="GO:0005886">
    <property type="term" value="C:plasma membrane"/>
    <property type="evidence" value="ECO:0007669"/>
    <property type="project" value="TreeGrafter"/>
</dbReference>
<dbReference type="CDD" id="cd01209">
    <property type="entry name" value="PTB_Shc"/>
    <property type="match status" value="1"/>
</dbReference>
<evidence type="ECO:0000313" key="6">
    <source>
        <dbReference type="Proteomes" id="UP000695007"/>
    </source>
</evidence>
<dbReference type="PROSITE" id="PS50001">
    <property type="entry name" value="SH2"/>
    <property type="match status" value="1"/>
</dbReference>
<name>A0AAJ7E3I9_9HYME</name>